<dbReference type="PANTHER" id="PTHR33240">
    <property type="entry name" value="OS08G0508500 PROTEIN"/>
    <property type="match status" value="1"/>
</dbReference>
<dbReference type="AlphaFoldDB" id="A0A438HX89"/>
<dbReference type="EMBL" id="QGNW01000167">
    <property type="protein sequence ID" value="RVW89078.1"/>
    <property type="molecule type" value="Genomic_DNA"/>
</dbReference>
<evidence type="ECO:0000313" key="1">
    <source>
        <dbReference type="EMBL" id="RVW89078.1"/>
    </source>
</evidence>
<reference evidence="1 2" key="1">
    <citation type="journal article" date="2018" name="PLoS Genet.">
        <title>Population sequencing reveals clonal diversity and ancestral inbreeding in the grapevine cultivar Chardonnay.</title>
        <authorList>
            <person name="Roach M.J."/>
            <person name="Johnson D.L."/>
            <person name="Bohlmann J."/>
            <person name="van Vuuren H.J."/>
            <person name="Jones S.J."/>
            <person name="Pretorius I.S."/>
            <person name="Schmidt S.A."/>
            <person name="Borneman A.R."/>
        </authorList>
    </citation>
    <scope>NUCLEOTIDE SEQUENCE [LARGE SCALE GENOMIC DNA]</scope>
    <source>
        <strain evidence="2">cv. Chardonnay</strain>
        <tissue evidence="1">Leaf</tissue>
    </source>
</reference>
<name>A0A438HX89_VITVI</name>
<dbReference type="PANTHER" id="PTHR33240:SF15">
    <property type="entry name" value="GAG-PRO-LIKE PROTEIN"/>
    <property type="match status" value="1"/>
</dbReference>
<protein>
    <submittedName>
        <fullName evidence="1">Uncharacterized protein</fullName>
    </submittedName>
</protein>
<proteinExistence type="predicted"/>
<dbReference type="Proteomes" id="UP000288805">
    <property type="component" value="Unassembled WGS sequence"/>
</dbReference>
<accession>A0A438HX89</accession>
<organism evidence="1 2">
    <name type="scientific">Vitis vinifera</name>
    <name type="common">Grape</name>
    <dbReference type="NCBI Taxonomy" id="29760"/>
    <lineage>
        <taxon>Eukaryota</taxon>
        <taxon>Viridiplantae</taxon>
        <taxon>Streptophyta</taxon>
        <taxon>Embryophyta</taxon>
        <taxon>Tracheophyta</taxon>
        <taxon>Spermatophyta</taxon>
        <taxon>Magnoliopsida</taxon>
        <taxon>eudicotyledons</taxon>
        <taxon>Gunneridae</taxon>
        <taxon>Pentapetalae</taxon>
        <taxon>rosids</taxon>
        <taxon>Vitales</taxon>
        <taxon>Vitaceae</taxon>
        <taxon>Viteae</taxon>
        <taxon>Vitis</taxon>
    </lineage>
</organism>
<comment type="caution">
    <text evidence="1">The sequence shown here is derived from an EMBL/GenBank/DDBJ whole genome shotgun (WGS) entry which is preliminary data.</text>
</comment>
<evidence type="ECO:0000313" key="2">
    <source>
        <dbReference type="Proteomes" id="UP000288805"/>
    </source>
</evidence>
<gene>
    <name evidence="1" type="ORF">CK203_040287</name>
</gene>
<sequence>MQENESLRDFMRRFRQVVLQRLSRSWSPIVPPSTRQETLNPQTNRGKLARGGIAINSRISHTIEQCRSLYYLVEKLIQARHLKQFVRSTGGQREMAQDLAVQAPASSATPRVVINYIHRALIDERYKVCDPLTTQLPPPINASRVLQPHEDALVLTLRISGFDIRRVLVDLGSLANLLEMSTYMQMGYSPSTLENQDLSPFNAIMGHAWLHRMKVVPSTYHQMGNYLTEEGQVDLLGSQLAVCQYYQVALDFGHPSSEEARPESSSARSNSIAEPDGDPFQPLCLSHGTDQITYTSSLLMQDELELLEACFNETRTPSPGLTLICQESIHLWPLTSLCNTSSRPIQQKV</sequence>